<evidence type="ECO:0000259" key="1">
    <source>
        <dbReference type="PROSITE" id="PS51186"/>
    </source>
</evidence>
<evidence type="ECO:0000313" key="3">
    <source>
        <dbReference type="Proteomes" id="UP000623842"/>
    </source>
</evidence>
<dbReference type="AlphaFoldDB" id="A0A919BR16"/>
<dbReference type="Proteomes" id="UP000623842">
    <property type="component" value="Unassembled WGS sequence"/>
</dbReference>
<protein>
    <recommendedName>
        <fullName evidence="1">N-acetyltransferase domain-containing protein</fullName>
    </recommendedName>
</protein>
<keyword evidence="3" id="KW-1185">Reference proteome</keyword>
<dbReference type="InterPro" id="IPR000182">
    <property type="entry name" value="GNAT_dom"/>
</dbReference>
<name>A0A919BR16_9GAMM</name>
<comment type="caution">
    <text evidence="2">The sequence shown here is derived from an EMBL/GenBank/DDBJ whole genome shotgun (WGS) entry which is preliminary data.</text>
</comment>
<dbReference type="PROSITE" id="PS51186">
    <property type="entry name" value="GNAT"/>
    <property type="match status" value="1"/>
</dbReference>
<accession>A0A919BR16</accession>
<feature type="domain" description="N-acetyltransferase" evidence="1">
    <location>
        <begin position="4"/>
        <end position="142"/>
    </location>
</feature>
<proteinExistence type="predicted"/>
<dbReference type="EMBL" id="BNCK01000015">
    <property type="protein sequence ID" value="GHG07431.1"/>
    <property type="molecule type" value="Genomic_DNA"/>
</dbReference>
<sequence length="153" mass="17574">MSYSVGRVSWEQAAPLLKNVREKVFVCEWRIPKKIEFDAKDRHAFHLLVCDDVSQEPIATGRILATGEISRIAVLMAHRKNHVDHIVMQGLLSIAKDLNLDEVFIYSPLEAVEYYRRFNFCSAGAVFMEAGMPRQRMGCRLENVEDADYCKTH</sequence>
<dbReference type="InterPro" id="IPR016181">
    <property type="entry name" value="Acyl_CoA_acyltransferase"/>
</dbReference>
<reference evidence="2" key="1">
    <citation type="journal article" date="2014" name="Int. J. Syst. Evol. Microbiol.">
        <title>Complete genome sequence of Corynebacterium casei LMG S-19264T (=DSM 44701T), isolated from a smear-ripened cheese.</title>
        <authorList>
            <consortium name="US DOE Joint Genome Institute (JGI-PGF)"/>
            <person name="Walter F."/>
            <person name="Albersmeier A."/>
            <person name="Kalinowski J."/>
            <person name="Ruckert C."/>
        </authorList>
    </citation>
    <scope>NUCLEOTIDE SEQUENCE</scope>
    <source>
        <strain evidence="2">KCTC 42731</strain>
    </source>
</reference>
<organism evidence="2 3">
    <name type="scientific">Thalassotalea marina</name>
    <dbReference type="NCBI Taxonomy" id="1673741"/>
    <lineage>
        <taxon>Bacteria</taxon>
        <taxon>Pseudomonadati</taxon>
        <taxon>Pseudomonadota</taxon>
        <taxon>Gammaproteobacteria</taxon>
        <taxon>Alteromonadales</taxon>
        <taxon>Colwelliaceae</taxon>
        <taxon>Thalassotalea</taxon>
    </lineage>
</organism>
<dbReference type="Gene3D" id="3.40.630.30">
    <property type="match status" value="1"/>
</dbReference>
<dbReference type="SUPFAM" id="SSF55729">
    <property type="entry name" value="Acyl-CoA N-acyltransferases (Nat)"/>
    <property type="match status" value="1"/>
</dbReference>
<dbReference type="GO" id="GO:0016747">
    <property type="term" value="F:acyltransferase activity, transferring groups other than amino-acyl groups"/>
    <property type="evidence" value="ECO:0007669"/>
    <property type="project" value="InterPro"/>
</dbReference>
<reference evidence="2" key="2">
    <citation type="submission" date="2020-09" db="EMBL/GenBank/DDBJ databases">
        <authorList>
            <person name="Sun Q."/>
            <person name="Kim S."/>
        </authorList>
    </citation>
    <scope>NUCLEOTIDE SEQUENCE</scope>
    <source>
        <strain evidence="2">KCTC 42731</strain>
    </source>
</reference>
<evidence type="ECO:0000313" key="2">
    <source>
        <dbReference type="EMBL" id="GHG07431.1"/>
    </source>
</evidence>
<gene>
    <name evidence="2" type="ORF">GCM10017161_41350</name>
</gene>
<dbReference type="RefSeq" id="WP_189774730.1">
    <property type="nucleotide sequence ID" value="NZ_BNCK01000015.1"/>
</dbReference>